<evidence type="ECO:0000256" key="4">
    <source>
        <dbReference type="PIRSR" id="PIRSR600760-2"/>
    </source>
</evidence>
<feature type="binding site" evidence="4">
    <location>
        <position position="85"/>
    </location>
    <ligand>
        <name>Mg(2+)</name>
        <dbReference type="ChEBI" id="CHEBI:18420"/>
        <label>1</label>
        <note>catalytic</note>
    </ligand>
</feature>
<comment type="cofactor">
    <cofactor evidence="4">
        <name>Mg(2+)</name>
        <dbReference type="ChEBI" id="CHEBI:18420"/>
    </cofactor>
</comment>
<protein>
    <submittedName>
        <fullName evidence="5">Myo-inositol-1(Or 4)-monophosphatase</fullName>
    </submittedName>
</protein>
<dbReference type="GO" id="GO:0046872">
    <property type="term" value="F:metal ion binding"/>
    <property type="evidence" value="ECO:0007669"/>
    <property type="project" value="UniProtKB-KW"/>
</dbReference>
<dbReference type="PANTHER" id="PTHR20854:SF4">
    <property type="entry name" value="INOSITOL-1-MONOPHOSPHATASE-RELATED"/>
    <property type="match status" value="1"/>
</dbReference>
<gene>
    <name evidence="5" type="ORF">C7380_102174</name>
</gene>
<keyword evidence="2" id="KW-0378">Hydrolase</keyword>
<dbReference type="InterPro" id="IPR020583">
    <property type="entry name" value="Inositol_monoP_metal-BS"/>
</dbReference>
<dbReference type="GO" id="GO:0046854">
    <property type="term" value="P:phosphatidylinositol phosphate biosynthetic process"/>
    <property type="evidence" value="ECO:0007669"/>
    <property type="project" value="InterPro"/>
</dbReference>
<evidence type="ECO:0000256" key="3">
    <source>
        <dbReference type="ARBA" id="ARBA00022842"/>
    </source>
</evidence>
<dbReference type="GO" id="GO:0008934">
    <property type="term" value="F:inositol monophosphate 1-phosphatase activity"/>
    <property type="evidence" value="ECO:0007669"/>
    <property type="project" value="TreeGrafter"/>
</dbReference>
<dbReference type="InterPro" id="IPR000760">
    <property type="entry name" value="Inositol_monophosphatase-like"/>
</dbReference>
<sequence>MIKIYEKIKKIILEAGEILKKSQNETFQINTKKVDYDLVTEYDFRIQKFLIEKFKIIMPEVEVFAEEANFDKKPNSKKYWVIDPIDGTVNFSKGIPEYCISVAYVEDDEPIMGFVYAPMMNLFYNAKKNEGAYLNDKKIVPNWSKNLKNSIITLGNKRGKTHEYIKQLEEEVMRIRLFGTAALQICYVASGYCDAFISLRSNPWDVAASHLILKEAGGIVINYKNEDMNIFSKKGLYTNENIRNELLNKTEEMIK</sequence>
<dbReference type="GO" id="GO:0006020">
    <property type="term" value="P:inositol metabolic process"/>
    <property type="evidence" value="ECO:0007669"/>
    <property type="project" value="TreeGrafter"/>
</dbReference>
<reference evidence="5 6" key="1">
    <citation type="submission" date="2018-05" db="EMBL/GenBank/DDBJ databases">
        <title>Genomic Encyclopedia of Type Strains, Phase IV (KMG-IV): sequencing the most valuable type-strain genomes for metagenomic binning, comparative biology and taxonomic classification.</title>
        <authorList>
            <person name="Goeker M."/>
        </authorList>
    </citation>
    <scope>NUCLEOTIDE SEQUENCE [LARGE SCALE GENOMIC DNA]</scope>
    <source>
        <strain evidence="5 6">DSM 24906</strain>
    </source>
</reference>
<proteinExistence type="predicted"/>
<dbReference type="CDD" id="cd01637">
    <property type="entry name" value="IMPase_like"/>
    <property type="match status" value="1"/>
</dbReference>
<dbReference type="SUPFAM" id="SSF56655">
    <property type="entry name" value="Carbohydrate phosphatase"/>
    <property type="match status" value="1"/>
</dbReference>
<keyword evidence="3 4" id="KW-0460">Magnesium</keyword>
<dbReference type="GO" id="GO:0007165">
    <property type="term" value="P:signal transduction"/>
    <property type="evidence" value="ECO:0007669"/>
    <property type="project" value="TreeGrafter"/>
</dbReference>
<accession>A0AA45C8Q4</accession>
<feature type="binding site" evidence="4">
    <location>
        <position position="66"/>
    </location>
    <ligand>
        <name>Mg(2+)</name>
        <dbReference type="ChEBI" id="CHEBI:18420"/>
        <label>1</label>
        <note>catalytic</note>
    </ligand>
</feature>
<feature type="binding site" evidence="4">
    <location>
        <position position="205"/>
    </location>
    <ligand>
        <name>Mg(2+)</name>
        <dbReference type="ChEBI" id="CHEBI:18420"/>
        <label>1</label>
        <note>catalytic</note>
    </ligand>
</feature>
<feature type="binding site" evidence="4">
    <location>
        <position position="86"/>
    </location>
    <ligand>
        <name>Mg(2+)</name>
        <dbReference type="ChEBI" id="CHEBI:18420"/>
        <label>1</label>
        <note>catalytic</note>
    </ligand>
</feature>
<keyword evidence="6" id="KW-1185">Reference proteome</keyword>
<dbReference type="Proteomes" id="UP000245921">
    <property type="component" value="Unassembled WGS sequence"/>
</dbReference>
<name>A0AA45C8Q4_9BACT</name>
<dbReference type="EMBL" id="QGGI01000002">
    <property type="protein sequence ID" value="PWJ96257.1"/>
    <property type="molecule type" value="Genomic_DNA"/>
</dbReference>
<dbReference type="InterPro" id="IPR020550">
    <property type="entry name" value="Inositol_monophosphatase_CS"/>
</dbReference>
<dbReference type="RefSeq" id="WP_240597477.1">
    <property type="nucleotide sequence ID" value="NZ_QGGI01000002.1"/>
</dbReference>
<evidence type="ECO:0000256" key="2">
    <source>
        <dbReference type="ARBA" id="ARBA00022801"/>
    </source>
</evidence>
<comment type="caution">
    <text evidence="5">The sequence shown here is derived from an EMBL/GenBank/DDBJ whole genome shotgun (WGS) entry which is preliminary data.</text>
</comment>
<feature type="binding site" evidence="4">
    <location>
        <position position="83"/>
    </location>
    <ligand>
        <name>Mg(2+)</name>
        <dbReference type="ChEBI" id="CHEBI:18420"/>
        <label>1</label>
        <note>catalytic</note>
    </ligand>
</feature>
<dbReference type="PROSITE" id="PS00630">
    <property type="entry name" value="IMP_2"/>
    <property type="match status" value="1"/>
</dbReference>
<dbReference type="PRINTS" id="PR00377">
    <property type="entry name" value="IMPHPHTASES"/>
</dbReference>
<evidence type="ECO:0000256" key="1">
    <source>
        <dbReference type="ARBA" id="ARBA00022723"/>
    </source>
</evidence>
<evidence type="ECO:0000313" key="6">
    <source>
        <dbReference type="Proteomes" id="UP000245921"/>
    </source>
</evidence>
<dbReference type="Gene3D" id="3.40.190.80">
    <property type="match status" value="1"/>
</dbReference>
<evidence type="ECO:0000313" key="5">
    <source>
        <dbReference type="EMBL" id="PWJ96257.1"/>
    </source>
</evidence>
<dbReference type="PROSITE" id="PS00629">
    <property type="entry name" value="IMP_1"/>
    <property type="match status" value="1"/>
</dbReference>
<dbReference type="PANTHER" id="PTHR20854">
    <property type="entry name" value="INOSITOL MONOPHOSPHATASE"/>
    <property type="match status" value="1"/>
</dbReference>
<keyword evidence="1 4" id="KW-0479">Metal-binding</keyword>
<dbReference type="AlphaFoldDB" id="A0AA45C8Q4"/>
<organism evidence="5 6">
    <name type="scientific">Oceanotoga teriensis</name>
    <dbReference type="NCBI Taxonomy" id="515440"/>
    <lineage>
        <taxon>Bacteria</taxon>
        <taxon>Thermotogati</taxon>
        <taxon>Thermotogota</taxon>
        <taxon>Thermotogae</taxon>
        <taxon>Petrotogales</taxon>
        <taxon>Petrotogaceae</taxon>
        <taxon>Oceanotoga</taxon>
    </lineage>
</organism>
<dbReference type="Pfam" id="PF00459">
    <property type="entry name" value="Inositol_P"/>
    <property type="match status" value="1"/>
</dbReference>
<dbReference type="Gene3D" id="3.30.540.10">
    <property type="entry name" value="Fructose-1,6-Bisphosphatase, subunit A, domain 1"/>
    <property type="match status" value="1"/>
</dbReference>